<protein>
    <submittedName>
        <fullName evidence="2">Uncharacterized protein</fullName>
    </submittedName>
</protein>
<reference evidence="2 3" key="1">
    <citation type="submission" date="2015-02" db="EMBL/GenBank/DDBJ databases">
        <title>Genome Sequence of Jannaschia aquimarina DSM28248, a member of the Roseobacter clade.</title>
        <authorList>
            <person name="Voget S."/>
            <person name="Daniel R."/>
        </authorList>
    </citation>
    <scope>NUCLEOTIDE SEQUENCE [LARGE SCALE GENOMIC DNA]</scope>
    <source>
        <strain evidence="2 3">GSW-M26</strain>
    </source>
</reference>
<keyword evidence="1" id="KW-0812">Transmembrane</keyword>
<dbReference type="PATRIC" id="fig|935700.4.peg.918"/>
<dbReference type="EMBL" id="JYFE01000019">
    <property type="protein sequence ID" value="KIT17384.1"/>
    <property type="molecule type" value="Genomic_DNA"/>
</dbReference>
<proteinExistence type="predicted"/>
<name>A0A0D1EIF7_9RHOB</name>
<dbReference type="AlphaFoldDB" id="A0A0D1EIF7"/>
<evidence type="ECO:0000313" key="3">
    <source>
        <dbReference type="Proteomes" id="UP000032232"/>
    </source>
</evidence>
<accession>A0A0D1EIF7</accession>
<keyword evidence="1" id="KW-1133">Transmembrane helix</keyword>
<keyword evidence="3" id="KW-1185">Reference proteome</keyword>
<gene>
    <name evidence="2" type="ORF">jaqu_08730</name>
</gene>
<comment type="caution">
    <text evidence="2">The sequence shown here is derived from an EMBL/GenBank/DDBJ whole genome shotgun (WGS) entry which is preliminary data.</text>
</comment>
<sequence>MNHFLSDETGAVTVDFVALTAAICGLGLAVLIVVRQGVDDTTGDISQVMKNYEIQTSF</sequence>
<evidence type="ECO:0000256" key="1">
    <source>
        <dbReference type="SAM" id="Phobius"/>
    </source>
</evidence>
<keyword evidence="1" id="KW-0472">Membrane</keyword>
<organism evidence="2 3">
    <name type="scientific">Jannaschia aquimarina</name>
    <dbReference type="NCBI Taxonomy" id="935700"/>
    <lineage>
        <taxon>Bacteria</taxon>
        <taxon>Pseudomonadati</taxon>
        <taxon>Pseudomonadota</taxon>
        <taxon>Alphaproteobacteria</taxon>
        <taxon>Rhodobacterales</taxon>
        <taxon>Roseobacteraceae</taxon>
        <taxon>Jannaschia</taxon>
    </lineage>
</organism>
<dbReference type="RefSeq" id="WP_141134282.1">
    <property type="nucleotide sequence ID" value="NZ_FZPF01000001.1"/>
</dbReference>
<feature type="transmembrane region" description="Helical" evidence="1">
    <location>
        <begin position="12"/>
        <end position="34"/>
    </location>
</feature>
<evidence type="ECO:0000313" key="2">
    <source>
        <dbReference type="EMBL" id="KIT17384.1"/>
    </source>
</evidence>
<dbReference type="STRING" id="935700.jaqu_08730"/>
<dbReference type="Proteomes" id="UP000032232">
    <property type="component" value="Unassembled WGS sequence"/>
</dbReference>
<dbReference type="OrthoDB" id="5525128at2"/>